<reference evidence="2" key="2">
    <citation type="submission" date="2008-12" db="EMBL/GenBank/DDBJ databases">
        <title>Improved gene annotation of the rice (Oryza sativa) genomes.</title>
        <authorList>
            <person name="Wang J."/>
            <person name="Li R."/>
            <person name="Fan W."/>
            <person name="Huang Q."/>
            <person name="Zhang J."/>
            <person name="Zhou Y."/>
            <person name="Hu Y."/>
            <person name="Zi S."/>
            <person name="Li J."/>
            <person name="Ni P."/>
            <person name="Zheng H."/>
            <person name="Zhang Y."/>
            <person name="Zhao M."/>
            <person name="Hao Q."/>
            <person name="McDermott J."/>
            <person name="Samudrala R."/>
            <person name="Kristiansen K."/>
            <person name="Wong G.K.-S."/>
        </authorList>
    </citation>
    <scope>NUCLEOTIDE SEQUENCE</scope>
</reference>
<dbReference type="Proteomes" id="UP000007752">
    <property type="component" value="Chromosome 9"/>
</dbReference>
<accession>A0A8J8YBG0</accession>
<reference evidence="2" key="1">
    <citation type="journal article" date="2005" name="PLoS Biol.">
        <title>The genomes of Oryza sativa: a history of duplications.</title>
        <authorList>
            <person name="Yu J."/>
            <person name="Wang J."/>
            <person name="Lin W."/>
            <person name="Li S."/>
            <person name="Li H."/>
            <person name="Zhou J."/>
            <person name="Ni P."/>
            <person name="Dong W."/>
            <person name="Hu S."/>
            <person name="Zeng C."/>
            <person name="Zhang J."/>
            <person name="Zhang Y."/>
            <person name="Li R."/>
            <person name="Xu Z."/>
            <person name="Li S."/>
            <person name="Li X."/>
            <person name="Zheng H."/>
            <person name="Cong L."/>
            <person name="Lin L."/>
            <person name="Yin J."/>
            <person name="Geng J."/>
            <person name="Li G."/>
            <person name="Shi J."/>
            <person name="Liu J."/>
            <person name="Lv H."/>
            <person name="Li J."/>
            <person name="Wang J."/>
            <person name="Deng Y."/>
            <person name="Ran L."/>
            <person name="Shi X."/>
            <person name="Wang X."/>
            <person name="Wu Q."/>
            <person name="Li C."/>
            <person name="Ren X."/>
            <person name="Wang J."/>
            <person name="Wang X."/>
            <person name="Li D."/>
            <person name="Liu D."/>
            <person name="Zhang X."/>
            <person name="Ji Z."/>
            <person name="Zhao W."/>
            <person name="Sun Y."/>
            <person name="Zhang Z."/>
            <person name="Bao J."/>
            <person name="Han Y."/>
            <person name="Dong L."/>
            <person name="Ji J."/>
            <person name="Chen P."/>
            <person name="Wu S."/>
            <person name="Liu J."/>
            <person name="Xiao Y."/>
            <person name="Bu D."/>
            <person name="Tan J."/>
            <person name="Yang L."/>
            <person name="Ye C."/>
            <person name="Zhang J."/>
            <person name="Xu J."/>
            <person name="Zhou Y."/>
            <person name="Yu Y."/>
            <person name="Zhang B."/>
            <person name="Zhuang S."/>
            <person name="Wei H."/>
            <person name="Liu B."/>
            <person name="Lei M."/>
            <person name="Yu H."/>
            <person name="Li Y."/>
            <person name="Xu H."/>
            <person name="Wei S."/>
            <person name="He X."/>
            <person name="Fang L."/>
            <person name="Zhang Z."/>
            <person name="Zhang Y."/>
            <person name="Huang X."/>
            <person name="Su Z."/>
            <person name="Tong W."/>
            <person name="Li J."/>
            <person name="Tong Z."/>
            <person name="Li S."/>
            <person name="Ye J."/>
            <person name="Wang L."/>
            <person name="Fang L."/>
            <person name="Lei T."/>
            <person name="Chen C."/>
            <person name="Chen H."/>
            <person name="Xu Z."/>
            <person name="Li H."/>
            <person name="Huang H."/>
            <person name="Zhang F."/>
            <person name="Xu H."/>
            <person name="Li N."/>
            <person name="Zhao C."/>
            <person name="Li S."/>
            <person name="Dong L."/>
            <person name="Huang Y."/>
            <person name="Li L."/>
            <person name="Xi Y."/>
            <person name="Qi Q."/>
            <person name="Li W."/>
            <person name="Zhang B."/>
            <person name="Hu W."/>
            <person name="Zhang Y."/>
            <person name="Tian X."/>
            <person name="Jiao Y."/>
            <person name="Liang X."/>
            <person name="Jin J."/>
            <person name="Gao L."/>
            <person name="Zheng W."/>
            <person name="Hao B."/>
            <person name="Liu S."/>
            <person name="Wang W."/>
            <person name="Yuan L."/>
            <person name="Cao M."/>
            <person name="McDermott J."/>
            <person name="Samudrala R."/>
            <person name="Wang J."/>
            <person name="Wong G.K."/>
            <person name="Yang H."/>
        </authorList>
    </citation>
    <scope>NUCLEOTIDE SEQUENCE [LARGE SCALE GENOMIC DNA]</scope>
</reference>
<proteinExistence type="predicted"/>
<evidence type="ECO:0000313" key="2">
    <source>
        <dbReference type="EMBL" id="EEE69490.1"/>
    </source>
</evidence>
<feature type="compositionally biased region" description="Basic residues" evidence="1">
    <location>
        <begin position="182"/>
        <end position="191"/>
    </location>
</feature>
<protein>
    <submittedName>
        <fullName evidence="2">Uncharacterized protein</fullName>
    </submittedName>
</protein>
<feature type="region of interest" description="Disordered" evidence="1">
    <location>
        <begin position="168"/>
        <end position="191"/>
    </location>
</feature>
<dbReference type="EMBL" id="CM000146">
    <property type="protein sequence ID" value="EEE69490.1"/>
    <property type="molecule type" value="Genomic_DNA"/>
</dbReference>
<name>A0A8J8YBG0_ORYSJ</name>
<sequence length="191" mass="21153">MGLHDGTDWAGLTRFPIHSRQRSKVNRRMAARRRKMYTESRDGEHDEQLGFGTWESLAAGGEAPKAAAVDSGRAINGRRQRPNWWRRGLGKDVGMCCTVRRRERLEVGRATLVATRDSGRRATADGGDWNLGVLAPATIGRRGGVKWGRGEMADSKAATDQWIEGRGWGISAGRSEDGGGRERRRRLGCPR</sequence>
<gene>
    <name evidence="2" type="ORF">OsJ_28917</name>
</gene>
<dbReference type="AlphaFoldDB" id="A0A8J8YBG0"/>
<evidence type="ECO:0000256" key="1">
    <source>
        <dbReference type="SAM" id="MobiDB-lite"/>
    </source>
</evidence>
<organism evidence="2">
    <name type="scientific">Oryza sativa subsp. japonica</name>
    <name type="common">Rice</name>
    <dbReference type="NCBI Taxonomy" id="39947"/>
    <lineage>
        <taxon>Eukaryota</taxon>
        <taxon>Viridiplantae</taxon>
        <taxon>Streptophyta</taxon>
        <taxon>Embryophyta</taxon>
        <taxon>Tracheophyta</taxon>
        <taxon>Spermatophyta</taxon>
        <taxon>Magnoliopsida</taxon>
        <taxon>Liliopsida</taxon>
        <taxon>Poales</taxon>
        <taxon>Poaceae</taxon>
        <taxon>BOP clade</taxon>
        <taxon>Oryzoideae</taxon>
        <taxon>Oryzeae</taxon>
        <taxon>Oryzinae</taxon>
        <taxon>Oryza</taxon>
        <taxon>Oryza sativa</taxon>
    </lineage>
</organism>